<dbReference type="Gene3D" id="1.10.10.60">
    <property type="entry name" value="Homeodomain-like"/>
    <property type="match status" value="1"/>
</dbReference>
<dbReference type="HOGENOM" id="CLU_2466461_0_0_10"/>
<feature type="region of interest" description="Disordered" evidence="1">
    <location>
        <begin position="69"/>
        <end position="88"/>
    </location>
</feature>
<proteinExistence type="predicted"/>
<evidence type="ECO:0000313" key="2">
    <source>
        <dbReference type="EMBL" id="EHJ41900.1"/>
    </source>
</evidence>
<dbReference type="AlphaFoldDB" id="G6AUK5"/>
<dbReference type="EMBL" id="AFZZ01000038">
    <property type="protein sequence ID" value="EHJ41900.1"/>
    <property type="molecule type" value="Genomic_DNA"/>
</dbReference>
<protein>
    <submittedName>
        <fullName evidence="2">Uncharacterized protein</fullName>
    </submittedName>
</protein>
<sequence>MRIFTNMEKVLEKTLQVFTKMNYEKATQVEIPKACDLSKAGLVYYFPFKQNLFVVIVHKYVFHPQQLEKSSNLQQARSQSLSTSITAV</sequence>
<evidence type="ECO:0000313" key="3">
    <source>
        <dbReference type="Proteomes" id="UP000004407"/>
    </source>
</evidence>
<name>G6AUK5_9BACT</name>
<reference evidence="2 3" key="1">
    <citation type="submission" date="2011-08" db="EMBL/GenBank/DDBJ databases">
        <authorList>
            <person name="Weinstock G."/>
            <person name="Sodergren E."/>
            <person name="Clifton S."/>
            <person name="Fulton L."/>
            <person name="Fulton B."/>
            <person name="Courtney L."/>
            <person name="Fronick C."/>
            <person name="Harrison M."/>
            <person name="Strong C."/>
            <person name="Farmer C."/>
            <person name="Delahaunty K."/>
            <person name="Markovic C."/>
            <person name="Hall O."/>
            <person name="Minx P."/>
            <person name="Tomlinson C."/>
            <person name="Mitreva M."/>
            <person name="Hou S."/>
            <person name="Chen J."/>
            <person name="Wollam A."/>
            <person name="Pepin K.H."/>
            <person name="Johnson M."/>
            <person name="Bhonagiri V."/>
            <person name="Zhang X."/>
            <person name="Suruliraj S."/>
            <person name="Warren W."/>
            <person name="Chinwalla A."/>
            <person name="Mardis E.R."/>
            <person name="Wilson R.K."/>
        </authorList>
    </citation>
    <scope>NUCLEOTIDE SEQUENCE [LARGE SCALE GENOMIC DNA]</scope>
    <source>
        <strain evidence="2 3">DSM 18206</strain>
    </source>
</reference>
<dbReference type="eggNOG" id="COG1309">
    <property type="taxonomic scope" value="Bacteria"/>
</dbReference>
<evidence type="ECO:0000256" key="1">
    <source>
        <dbReference type="SAM" id="MobiDB-lite"/>
    </source>
</evidence>
<comment type="caution">
    <text evidence="2">The sequence shown here is derived from an EMBL/GenBank/DDBJ whole genome shotgun (WGS) entry which is preliminary data.</text>
</comment>
<dbReference type="Proteomes" id="UP000004407">
    <property type="component" value="Unassembled WGS sequence"/>
</dbReference>
<accession>G6AUK5</accession>
<organism evidence="2 3">
    <name type="scientific">Leyella stercorea DSM 18206</name>
    <dbReference type="NCBI Taxonomy" id="1002367"/>
    <lineage>
        <taxon>Bacteria</taxon>
        <taxon>Pseudomonadati</taxon>
        <taxon>Bacteroidota</taxon>
        <taxon>Bacteroidia</taxon>
        <taxon>Bacteroidales</taxon>
        <taxon>Prevotellaceae</taxon>
        <taxon>Leyella</taxon>
    </lineage>
</organism>
<dbReference type="SUPFAM" id="SSF46689">
    <property type="entry name" value="Homeodomain-like"/>
    <property type="match status" value="1"/>
</dbReference>
<dbReference type="InterPro" id="IPR009057">
    <property type="entry name" value="Homeodomain-like_sf"/>
</dbReference>
<gene>
    <name evidence="2" type="ORF">HMPREF0673_00290</name>
</gene>